<evidence type="ECO:0000313" key="2">
    <source>
        <dbReference type="EMBL" id="HJB36734.1"/>
    </source>
</evidence>
<keyword evidence="1" id="KW-0812">Transmembrane</keyword>
<comment type="caution">
    <text evidence="2">The sequence shown here is derived from an EMBL/GenBank/DDBJ whole genome shotgun (WGS) entry which is preliminary data.</text>
</comment>
<reference evidence="2" key="1">
    <citation type="journal article" date="2021" name="PeerJ">
        <title>Extensive microbial diversity within the chicken gut microbiome revealed by metagenomics and culture.</title>
        <authorList>
            <person name="Gilroy R."/>
            <person name="Ravi A."/>
            <person name="Getino M."/>
            <person name="Pursley I."/>
            <person name="Horton D.L."/>
            <person name="Alikhan N.F."/>
            <person name="Baker D."/>
            <person name="Gharbi K."/>
            <person name="Hall N."/>
            <person name="Watson M."/>
            <person name="Adriaenssens E.M."/>
            <person name="Foster-Nyarko E."/>
            <person name="Jarju S."/>
            <person name="Secka A."/>
            <person name="Antonio M."/>
            <person name="Oren A."/>
            <person name="Chaudhuri R.R."/>
            <person name="La Ragione R."/>
            <person name="Hildebrand F."/>
            <person name="Pallen M.J."/>
        </authorList>
    </citation>
    <scope>NUCLEOTIDE SEQUENCE</scope>
    <source>
        <strain evidence="2">ChiBcolR8-3208</strain>
    </source>
</reference>
<keyword evidence="1" id="KW-1133">Transmembrane helix</keyword>
<evidence type="ECO:0000256" key="1">
    <source>
        <dbReference type="SAM" id="Phobius"/>
    </source>
</evidence>
<evidence type="ECO:0000313" key="3">
    <source>
        <dbReference type="Proteomes" id="UP000824214"/>
    </source>
</evidence>
<name>A0A9D2LX94_9FIRM</name>
<sequence length="182" mass="20054">MALKERVQKRIDGMKVEGSWRMKLAVYGGAVLMVGGILLVMYLLLGGIGSTPQVGTVTVRSSSGEVTPLSNQIYTTTRGDRTESRRLVPGEVGDSAPAVVFDHATSILPQGGSDNGDFAFTIYDEAGRVYTETADYFQCPQEPGTYLVCEEFYWGTQRENIGMEYYFWIEVSEEYLASEGAE</sequence>
<proteinExistence type="predicted"/>
<organism evidence="2 3">
    <name type="scientific">Candidatus Acutalibacter ornithocaccae</name>
    <dbReference type="NCBI Taxonomy" id="2838416"/>
    <lineage>
        <taxon>Bacteria</taxon>
        <taxon>Bacillati</taxon>
        <taxon>Bacillota</taxon>
        <taxon>Clostridia</taxon>
        <taxon>Eubacteriales</taxon>
        <taxon>Acutalibacteraceae</taxon>
        <taxon>Acutalibacter</taxon>
    </lineage>
</organism>
<gene>
    <name evidence="2" type="ORF">H9942_01540</name>
</gene>
<dbReference type="EMBL" id="DWXZ01000025">
    <property type="protein sequence ID" value="HJB36734.1"/>
    <property type="molecule type" value="Genomic_DNA"/>
</dbReference>
<accession>A0A9D2LX94</accession>
<reference evidence="2" key="2">
    <citation type="submission" date="2021-04" db="EMBL/GenBank/DDBJ databases">
        <authorList>
            <person name="Gilroy R."/>
        </authorList>
    </citation>
    <scope>NUCLEOTIDE SEQUENCE</scope>
    <source>
        <strain evidence="2">ChiBcolR8-3208</strain>
    </source>
</reference>
<dbReference type="AlphaFoldDB" id="A0A9D2LX94"/>
<feature type="transmembrane region" description="Helical" evidence="1">
    <location>
        <begin position="24"/>
        <end position="45"/>
    </location>
</feature>
<dbReference type="Proteomes" id="UP000824214">
    <property type="component" value="Unassembled WGS sequence"/>
</dbReference>
<protein>
    <submittedName>
        <fullName evidence="2">Uncharacterized protein</fullName>
    </submittedName>
</protein>
<keyword evidence="1" id="KW-0472">Membrane</keyword>